<evidence type="ECO:0000256" key="1">
    <source>
        <dbReference type="ARBA" id="ARBA00004651"/>
    </source>
</evidence>
<dbReference type="GO" id="GO:0005549">
    <property type="term" value="F:odorant binding"/>
    <property type="evidence" value="ECO:0007669"/>
    <property type="project" value="InterPro"/>
</dbReference>
<organism evidence="10 11">
    <name type="scientific">Anopheles albimanus</name>
    <name type="common">New world malaria mosquito</name>
    <dbReference type="NCBI Taxonomy" id="7167"/>
    <lineage>
        <taxon>Eukaryota</taxon>
        <taxon>Metazoa</taxon>
        <taxon>Ecdysozoa</taxon>
        <taxon>Arthropoda</taxon>
        <taxon>Hexapoda</taxon>
        <taxon>Insecta</taxon>
        <taxon>Pterygota</taxon>
        <taxon>Neoptera</taxon>
        <taxon>Endopterygota</taxon>
        <taxon>Diptera</taxon>
        <taxon>Nematocera</taxon>
        <taxon>Culicoidea</taxon>
        <taxon>Culicidae</taxon>
        <taxon>Anophelinae</taxon>
        <taxon>Anopheles</taxon>
    </lineage>
</organism>
<dbReference type="PANTHER" id="PTHR21137:SF35">
    <property type="entry name" value="ODORANT RECEPTOR 19A-RELATED"/>
    <property type="match status" value="1"/>
</dbReference>
<evidence type="ECO:0000256" key="6">
    <source>
        <dbReference type="ARBA" id="ARBA00022989"/>
    </source>
</evidence>
<keyword evidence="5" id="KW-0552">Olfaction</keyword>
<protein>
    <submittedName>
        <fullName evidence="10">Uncharacterized protein</fullName>
    </submittedName>
</protein>
<accession>A0A182FAV9</accession>
<dbReference type="GO" id="GO:0007165">
    <property type="term" value="P:signal transduction"/>
    <property type="evidence" value="ECO:0007669"/>
    <property type="project" value="UniProtKB-KW"/>
</dbReference>
<keyword evidence="7" id="KW-0472">Membrane</keyword>
<sequence length="398" mass="45782">MEYLRKLKKYRFFRYETANPYDGCLELTDKIESFNRMMGISFLERNHNFMTFSFIFPISAFIIYGFSIFITTYRIRNDITKVIHCLTTCGFASQAVMKIYSFIITRQEVIALNETNFQYYRMMLRQSERVRGVLCANVSLIFIVARVAGLAYLVLEIITMALPGLSSIFLTDRILPFGFFFPFVDPDTWPGYCWNYVFQTLIATYYWMITVASDIMTIFNLLTACGQLEVLMALIDELNEDLAKDAPADAIRSKIIEITQLHQQHRAYLQRLVNFLNLYHLVAVGCSVLAMIISVMGLVLLDWYPGVAMVFLGSSQLFYICFLGTSLEIKTDALTEKVSAVSWNKLSVANMKHMKLVLSMTQKPKVLVVATTPLNISAFVQIHKMIYSMVMMLRNTKD</sequence>
<evidence type="ECO:0000256" key="9">
    <source>
        <dbReference type="ARBA" id="ARBA00023224"/>
    </source>
</evidence>
<name>A0A182FAV9_ANOAL</name>
<dbReference type="Pfam" id="PF02949">
    <property type="entry name" value="7tm_6"/>
    <property type="match status" value="1"/>
</dbReference>
<evidence type="ECO:0000313" key="10">
    <source>
        <dbReference type="EnsemblMetazoa" id="AALB003639-PA"/>
    </source>
</evidence>
<evidence type="ECO:0000256" key="4">
    <source>
        <dbReference type="ARBA" id="ARBA00022692"/>
    </source>
</evidence>
<dbReference type="Proteomes" id="UP000069272">
    <property type="component" value="Chromosome 2R"/>
</dbReference>
<dbReference type="GO" id="GO:0004984">
    <property type="term" value="F:olfactory receptor activity"/>
    <property type="evidence" value="ECO:0007669"/>
    <property type="project" value="InterPro"/>
</dbReference>
<dbReference type="InterPro" id="IPR004117">
    <property type="entry name" value="7tm6_olfct_rcpt"/>
</dbReference>
<keyword evidence="9" id="KW-0807">Transducer</keyword>
<dbReference type="AlphaFoldDB" id="A0A182FAV9"/>
<reference evidence="10" key="2">
    <citation type="submission" date="2022-08" db="UniProtKB">
        <authorList>
            <consortium name="EnsemblMetazoa"/>
        </authorList>
    </citation>
    <scope>IDENTIFICATION</scope>
    <source>
        <strain evidence="10">STECLA/ALBI9_A</strain>
    </source>
</reference>
<dbReference type="PANTHER" id="PTHR21137">
    <property type="entry name" value="ODORANT RECEPTOR"/>
    <property type="match status" value="1"/>
</dbReference>
<keyword evidence="11" id="KW-1185">Reference proteome</keyword>
<reference evidence="10 11" key="1">
    <citation type="journal article" date="2017" name="G3 (Bethesda)">
        <title>The Physical Genome Mapping of Anopheles albimanus Corrected Scaffold Misassemblies and Identified Interarm Rearrangements in Genus Anopheles.</title>
        <authorList>
            <person name="Artemov G.N."/>
            <person name="Peery A.N."/>
            <person name="Jiang X."/>
            <person name="Tu Z."/>
            <person name="Stegniy V.N."/>
            <person name="Sharakhova M.V."/>
            <person name="Sharakhov I.V."/>
        </authorList>
    </citation>
    <scope>NUCLEOTIDE SEQUENCE [LARGE SCALE GENOMIC DNA]</scope>
    <source>
        <strain evidence="10 11">ALBI9_A</strain>
    </source>
</reference>
<evidence type="ECO:0000256" key="7">
    <source>
        <dbReference type="ARBA" id="ARBA00023136"/>
    </source>
</evidence>
<dbReference type="VEuPathDB" id="VectorBase:AALB20_029248"/>
<proteinExistence type="predicted"/>
<comment type="subcellular location">
    <subcellularLocation>
        <location evidence="1">Cell membrane</location>
        <topology evidence="1">Multi-pass membrane protein</topology>
    </subcellularLocation>
</comment>
<evidence type="ECO:0000256" key="8">
    <source>
        <dbReference type="ARBA" id="ARBA00023170"/>
    </source>
</evidence>
<keyword evidence="3" id="KW-0716">Sensory transduction</keyword>
<evidence type="ECO:0000313" key="11">
    <source>
        <dbReference type="Proteomes" id="UP000069272"/>
    </source>
</evidence>
<evidence type="ECO:0000256" key="5">
    <source>
        <dbReference type="ARBA" id="ARBA00022725"/>
    </source>
</evidence>
<dbReference type="VEuPathDB" id="VectorBase:AALB003639"/>
<evidence type="ECO:0000256" key="3">
    <source>
        <dbReference type="ARBA" id="ARBA00022606"/>
    </source>
</evidence>
<keyword evidence="6" id="KW-1133">Transmembrane helix</keyword>
<keyword evidence="2" id="KW-1003">Cell membrane</keyword>
<dbReference type="GO" id="GO:0005886">
    <property type="term" value="C:plasma membrane"/>
    <property type="evidence" value="ECO:0007669"/>
    <property type="project" value="UniProtKB-SubCell"/>
</dbReference>
<dbReference type="EnsemblMetazoa" id="AALB003639-RA">
    <property type="protein sequence ID" value="AALB003639-PA"/>
    <property type="gene ID" value="AALB003639"/>
</dbReference>
<keyword evidence="8" id="KW-0675">Receptor</keyword>
<keyword evidence="4" id="KW-0812">Transmembrane</keyword>
<evidence type="ECO:0000256" key="2">
    <source>
        <dbReference type="ARBA" id="ARBA00022475"/>
    </source>
</evidence>